<dbReference type="Gene3D" id="3.40.50.2000">
    <property type="entry name" value="Glycogen Phosphorylase B"/>
    <property type="match status" value="1"/>
</dbReference>
<dbReference type="AlphaFoldDB" id="A0AAU7JRX7"/>
<evidence type="ECO:0000256" key="1">
    <source>
        <dbReference type="ARBA" id="ARBA00022676"/>
    </source>
</evidence>
<feature type="domain" description="Glycosyltransferase subfamily 4-like N-terminal" evidence="3">
    <location>
        <begin position="13"/>
        <end position="145"/>
    </location>
</feature>
<keyword evidence="1 4" id="KW-0328">Glycosyltransferase</keyword>
<dbReference type="GO" id="GO:0016757">
    <property type="term" value="F:glycosyltransferase activity"/>
    <property type="evidence" value="ECO:0007669"/>
    <property type="project" value="UniProtKB-KW"/>
</dbReference>
<organism evidence="4">
    <name type="scientific">Pedococcus sp. KACC 23699</name>
    <dbReference type="NCBI Taxonomy" id="3149228"/>
    <lineage>
        <taxon>Bacteria</taxon>
        <taxon>Bacillati</taxon>
        <taxon>Actinomycetota</taxon>
        <taxon>Actinomycetes</taxon>
        <taxon>Micrococcales</taxon>
        <taxon>Intrasporangiaceae</taxon>
        <taxon>Pedococcus</taxon>
    </lineage>
</organism>
<proteinExistence type="predicted"/>
<dbReference type="RefSeq" id="WP_406830228.1">
    <property type="nucleotide sequence ID" value="NZ_CP157483.1"/>
</dbReference>
<evidence type="ECO:0000256" key="2">
    <source>
        <dbReference type="ARBA" id="ARBA00022679"/>
    </source>
</evidence>
<dbReference type="InterPro" id="IPR028098">
    <property type="entry name" value="Glyco_trans_4-like_N"/>
</dbReference>
<dbReference type="EMBL" id="CP157483">
    <property type="protein sequence ID" value="XBO42809.1"/>
    <property type="molecule type" value="Genomic_DNA"/>
</dbReference>
<dbReference type="EC" id="2.4.-.-" evidence="4"/>
<sequence length="382" mass="41590">MSLAVASVPSGHVYVRHLSPVAPSGGSAVVRLPDPPSGSSPDSPWWPPRMLTPEWIHEHFDEFDVMHVHFGFDAVSPDQLEAVVAALRAHDKPLVLTVHDLRNPHHEDPRTHAAQLGVLVAEADEIITLTQGAAATILRRWGRAATVLAHPHVVPDEWIERPRTARSTFVVGVHAKSLRANMDPVPLVDALLDALPSLPGAVLRVDAHTDVMTPGFPRHDEALSTRLQSLADAGRLELAVHDFFTDDELFSYLHGLDVSVLAYRFGTHSGWLEACHDLGTWVVAPDCGFYAEQRPVLSYAASGDLRTGTFVEAVRHAHTRWLAGEVAPRATLGERHTERAGLARAHEEIYARAITRATPGARDVVMSPALTHPGMRGLACTS</sequence>
<keyword evidence="2 4" id="KW-0808">Transferase</keyword>
<evidence type="ECO:0000259" key="3">
    <source>
        <dbReference type="Pfam" id="PF13439"/>
    </source>
</evidence>
<accession>A0AAU7JRX7</accession>
<gene>
    <name evidence="4" type="ORF">ABEG17_14700</name>
</gene>
<reference evidence="4" key="1">
    <citation type="submission" date="2024-05" db="EMBL/GenBank/DDBJ databases">
        <authorList>
            <person name="Kim S."/>
            <person name="Heo J."/>
            <person name="Choi H."/>
            <person name="Choi Y."/>
            <person name="Kwon S.-W."/>
            <person name="Kim Y."/>
        </authorList>
    </citation>
    <scope>NUCLEOTIDE SEQUENCE</scope>
    <source>
        <strain evidence="4">KACC 23699</strain>
    </source>
</reference>
<protein>
    <submittedName>
        <fullName evidence="4">Glycosyltransferase</fullName>
        <ecNumber evidence="4">2.4.-.-</ecNumber>
    </submittedName>
</protein>
<dbReference type="Pfam" id="PF13439">
    <property type="entry name" value="Glyco_transf_4"/>
    <property type="match status" value="1"/>
</dbReference>
<evidence type="ECO:0000313" key="4">
    <source>
        <dbReference type="EMBL" id="XBO42809.1"/>
    </source>
</evidence>
<dbReference type="SUPFAM" id="SSF53756">
    <property type="entry name" value="UDP-Glycosyltransferase/glycogen phosphorylase"/>
    <property type="match status" value="1"/>
</dbReference>
<name>A0AAU7JRX7_9MICO</name>